<feature type="non-terminal residue" evidence="22">
    <location>
        <position position="233"/>
    </location>
</feature>
<keyword evidence="6 18" id="KW-0679">Respiratory chain</keyword>
<keyword evidence="16 18" id="KW-0472">Membrane</keyword>
<evidence type="ECO:0000256" key="5">
    <source>
        <dbReference type="ARBA" id="ARBA00022448"/>
    </source>
</evidence>
<evidence type="ECO:0000259" key="21">
    <source>
        <dbReference type="PROSITE" id="PS50999"/>
    </source>
</evidence>
<dbReference type="PROSITE" id="PS50999">
    <property type="entry name" value="COX2_TM"/>
    <property type="match status" value="1"/>
</dbReference>
<evidence type="ECO:0000256" key="10">
    <source>
        <dbReference type="ARBA" id="ARBA00022842"/>
    </source>
</evidence>
<feature type="domain" description="Cytochrome oxidase subunit II copper A binding" evidence="20">
    <location>
        <begin position="103"/>
        <end position="233"/>
    </location>
</feature>
<evidence type="ECO:0000256" key="6">
    <source>
        <dbReference type="ARBA" id="ARBA00022660"/>
    </source>
</evidence>
<dbReference type="GO" id="GO:0042773">
    <property type="term" value="P:ATP synthesis coupled electron transport"/>
    <property type="evidence" value="ECO:0007669"/>
    <property type="project" value="TreeGrafter"/>
</dbReference>
<evidence type="ECO:0000256" key="13">
    <source>
        <dbReference type="ARBA" id="ARBA00022989"/>
    </source>
</evidence>
<dbReference type="CDD" id="cd13912">
    <property type="entry name" value="CcO_II_C"/>
    <property type="match status" value="1"/>
</dbReference>
<dbReference type="PANTHER" id="PTHR22888">
    <property type="entry name" value="CYTOCHROME C OXIDASE, SUBUNIT II"/>
    <property type="match status" value="1"/>
</dbReference>
<feature type="non-terminal residue" evidence="22">
    <location>
        <position position="1"/>
    </location>
</feature>
<evidence type="ECO:0000256" key="11">
    <source>
        <dbReference type="ARBA" id="ARBA00022967"/>
    </source>
</evidence>
<evidence type="ECO:0000256" key="2">
    <source>
        <dbReference type="ARBA" id="ARBA00007866"/>
    </source>
</evidence>
<feature type="transmembrane region" description="Helical" evidence="19">
    <location>
        <begin position="38"/>
        <end position="58"/>
    </location>
</feature>
<gene>
    <name evidence="22" type="primary">COII</name>
</gene>
<dbReference type="AlphaFoldDB" id="A2I4K1"/>
<keyword evidence="13 19" id="KW-1133">Transmembrane helix</keyword>
<evidence type="ECO:0000256" key="14">
    <source>
        <dbReference type="ARBA" id="ARBA00023008"/>
    </source>
</evidence>
<organism evidence="22">
    <name type="scientific">Adelges lariciatus</name>
    <dbReference type="NCBI Taxonomy" id="419079"/>
    <lineage>
        <taxon>Eukaryota</taxon>
        <taxon>Metazoa</taxon>
        <taxon>Ecdysozoa</taxon>
        <taxon>Arthropoda</taxon>
        <taxon>Hexapoda</taxon>
        <taxon>Insecta</taxon>
        <taxon>Pterygota</taxon>
        <taxon>Neoptera</taxon>
        <taxon>Paraneoptera</taxon>
        <taxon>Hemiptera</taxon>
        <taxon>Sternorrhyncha</taxon>
        <taxon>Aphidomorpha</taxon>
        <taxon>Phylloxeroidea</taxon>
        <taxon>Adelgidae</taxon>
        <taxon>Adelges</taxon>
        <taxon>Adelges</taxon>
    </lineage>
</organism>
<dbReference type="PROSITE" id="PS50857">
    <property type="entry name" value="COX2_CUA"/>
    <property type="match status" value="1"/>
</dbReference>
<keyword evidence="10" id="KW-0460">Magnesium</keyword>
<dbReference type="GO" id="GO:0005743">
    <property type="term" value="C:mitochondrial inner membrane"/>
    <property type="evidence" value="ECO:0007669"/>
    <property type="project" value="UniProtKB-SubCell"/>
</dbReference>
<keyword evidence="11" id="KW-1278">Translocase</keyword>
<keyword evidence="9 18" id="KW-0999">Mitochondrion inner membrane</keyword>
<evidence type="ECO:0000256" key="17">
    <source>
        <dbReference type="ARBA" id="ARBA00049512"/>
    </source>
</evidence>
<dbReference type="InterPro" id="IPR034210">
    <property type="entry name" value="CcO_II_C"/>
</dbReference>
<dbReference type="InterPro" id="IPR036257">
    <property type="entry name" value="Cyt_c_oxidase_su2_TM_sf"/>
</dbReference>
<evidence type="ECO:0000256" key="9">
    <source>
        <dbReference type="ARBA" id="ARBA00022792"/>
    </source>
</evidence>
<evidence type="ECO:0000259" key="20">
    <source>
        <dbReference type="PROSITE" id="PS50857"/>
    </source>
</evidence>
<dbReference type="PANTHER" id="PTHR22888:SF9">
    <property type="entry name" value="CYTOCHROME C OXIDASE SUBUNIT 2"/>
    <property type="match status" value="1"/>
</dbReference>
<evidence type="ECO:0000256" key="16">
    <source>
        <dbReference type="ARBA" id="ARBA00023136"/>
    </source>
</evidence>
<proteinExistence type="inferred from homology"/>
<comment type="similarity">
    <text evidence="2 18">Belongs to the cytochrome c oxidase subunit 2 family.</text>
</comment>
<dbReference type="SUPFAM" id="SSF49503">
    <property type="entry name" value="Cupredoxins"/>
    <property type="match status" value="1"/>
</dbReference>
<evidence type="ECO:0000256" key="3">
    <source>
        <dbReference type="ARBA" id="ARBA00011164"/>
    </source>
</evidence>
<evidence type="ECO:0000256" key="7">
    <source>
        <dbReference type="ARBA" id="ARBA00022692"/>
    </source>
</evidence>
<dbReference type="GO" id="GO:0004129">
    <property type="term" value="F:cytochrome-c oxidase activity"/>
    <property type="evidence" value="ECO:0007669"/>
    <property type="project" value="UniProtKB-EC"/>
</dbReference>
<evidence type="ECO:0000256" key="4">
    <source>
        <dbReference type="ARBA" id="ARBA00015946"/>
    </source>
</evidence>
<dbReference type="SUPFAM" id="SSF81464">
    <property type="entry name" value="Cytochrome c oxidase subunit II-like, transmembrane region"/>
    <property type="match status" value="1"/>
</dbReference>
<reference evidence="22" key="1">
    <citation type="journal article" date="2007" name="Mol. Phylogenet. Evol.">
        <title>Evolution of host specialization in the Adelgidae (Insecta: Hemiptera) inferred from molecular phylogenetics.</title>
        <authorList>
            <person name="Havill N.P."/>
            <person name="Foottit R.G."/>
            <person name="von Dohlen C.D."/>
        </authorList>
    </citation>
    <scope>NUCLEOTIDE SEQUENCE</scope>
</reference>
<dbReference type="InterPro" id="IPR011759">
    <property type="entry name" value="Cyt_c_oxidase_su2_TM_dom"/>
</dbReference>
<dbReference type="GO" id="GO:0005507">
    <property type="term" value="F:copper ion binding"/>
    <property type="evidence" value="ECO:0007669"/>
    <property type="project" value="InterPro"/>
</dbReference>
<dbReference type="InterPro" id="IPR001505">
    <property type="entry name" value="Copper_CuA"/>
</dbReference>
<feature type="domain" description="Cytochrome oxidase subunit II transmembrane region profile" evidence="21">
    <location>
        <begin position="12"/>
        <end position="102"/>
    </location>
</feature>
<dbReference type="EMBL" id="EF073137">
    <property type="protein sequence ID" value="ABM54983.1"/>
    <property type="molecule type" value="Genomic_DNA"/>
</dbReference>
<accession>A2I4K1</accession>
<evidence type="ECO:0000256" key="19">
    <source>
        <dbReference type="SAM" id="Phobius"/>
    </source>
</evidence>
<feature type="transmembrane region" description="Helical" evidence="19">
    <location>
        <begin position="79"/>
        <end position="98"/>
    </location>
</feature>
<keyword evidence="14 18" id="KW-0186">Copper</keyword>
<sequence length="233" mass="28017">NSFMKKNLFLEIMTWMKMNFQNSNSPLMEQLIFFHDHTIFIIIMIIFMITYIMFYLIINKNINIKILENQFIEMIWTSMPPLILIFIAMPSLHLLYLMDEIKSPIMTIKIFGHQWFWSYEYSDFKNIEFESYMINQNNKENFRLIEVDNKTILPYMFNIRLLISSDDVIHSWTIPSLAIKMDAIPGRMNQINLFMNRPGIYFGQCSEICGINHSFMPIQIESIKLNKFIMWIK</sequence>
<comment type="subcellular location">
    <subcellularLocation>
        <location evidence="1 18">Mitochondrion inner membrane</location>
        <topology evidence="1 18">Multi-pass membrane protein</topology>
    </subcellularLocation>
</comment>
<comment type="cofactor">
    <cofactor evidence="18">
        <name>Cu cation</name>
        <dbReference type="ChEBI" id="CHEBI:23378"/>
    </cofactor>
    <text evidence="18">Binds a copper A center.</text>
</comment>
<evidence type="ECO:0000256" key="12">
    <source>
        <dbReference type="ARBA" id="ARBA00022982"/>
    </source>
</evidence>
<evidence type="ECO:0000256" key="18">
    <source>
        <dbReference type="RuleBase" id="RU000457"/>
    </source>
</evidence>
<comment type="subunit">
    <text evidence="3">Component of the cytochrome c oxidase (complex IV, CIV), a multisubunit enzyme composed of a catalytic core of 3 subunits and several supernumerary subunits. The complex exists as a monomer or a dimer and forms supercomplexes (SCs) in the inner mitochondrial membrane with ubiquinol-cytochrome c oxidoreductase (cytochrome b-c1 complex, complex III, CIII).</text>
</comment>
<evidence type="ECO:0000313" key="22">
    <source>
        <dbReference type="EMBL" id="ABM54983.1"/>
    </source>
</evidence>
<evidence type="ECO:0000256" key="15">
    <source>
        <dbReference type="ARBA" id="ARBA00023128"/>
    </source>
</evidence>
<dbReference type="PROSITE" id="PS00078">
    <property type="entry name" value="COX2"/>
    <property type="match status" value="1"/>
</dbReference>
<dbReference type="PRINTS" id="PR01166">
    <property type="entry name" value="CYCOXIDASEII"/>
</dbReference>
<dbReference type="Pfam" id="PF00116">
    <property type="entry name" value="COX2"/>
    <property type="match status" value="1"/>
</dbReference>
<dbReference type="Gene3D" id="2.60.40.420">
    <property type="entry name" value="Cupredoxins - blue copper proteins"/>
    <property type="match status" value="1"/>
</dbReference>
<keyword evidence="7 18" id="KW-0812">Transmembrane</keyword>
<keyword evidence="8 18" id="KW-0479">Metal-binding</keyword>
<keyword evidence="15 18" id="KW-0496">Mitochondrion</keyword>
<evidence type="ECO:0000256" key="1">
    <source>
        <dbReference type="ARBA" id="ARBA00004448"/>
    </source>
</evidence>
<keyword evidence="5 18" id="KW-0813">Transport</keyword>
<dbReference type="InterPro" id="IPR008972">
    <property type="entry name" value="Cupredoxin"/>
</dbReference>
<comment type="function">
    <text evidence="18">Component of the cytochrome c oxidase, the last enzyme in the mitochondrial electron transport chain which drives oxidative phosphorylation. The respiratory chain contains 3 multisubunit complexes succinate dehydrogenase (complex II, CII), ubiquinol-cytochrome c oxidoreductase (cytochrome b-c1 complex, complex III, CIII) and cytochrome c oxidase (complex IV, CIV), that cooperate to transfer electrons derived from NADH and succinate to molecular oxygen, creating an electrochemical gradient over the inner membrane that drives transmembrane transport and the ATP synthase. Cytochrome c oxidase is the component of the respiratory chain that catalyzes the reduction of oxygen to water. Electrons originating from reduced cytochrome c in the intermembrane space (IMS) are transferred via the dinuclear copper A center (CU(A)) of subunit 2 and heme A of subunit 1 to the active site in subunit 1, a binuclear center (BNC) formed by heme A3 and copper B (CU(B)). The BNC reduces molecular oxygen to 2 water molecules using 4 electrons from cytochrome c in the IMS and 4 protons from the mitochondrial matrix.</text>
</comment>
<geneLocation type="mitochondrion" evidence="22"/>
<evidence type="ECO:0000256" key="8">
    <source>
        <dbReference type="ARBA" id="ARBA00022723"/>
    </source>
</evidence>
<name>A2I4K1_9HEMI</name>
<dbReference type="FunFam" id="2.60.40.420:FF:000001">
    <property type="entry name" value="Cytochrome c oxidase subunit 2"/>
    <property type="match status" value="1"/>
</dbReference>
<dbReference type="Pfam" id="PF02790">
    <property type="entry name" value="COX2_TM"/>
    <property type="match status" value="1"/>
</dbReference>
<dbReference type="Gene3D" id="1.10.287.90">
    <property type="match status" value="1"/>
</dbReference>
<dbReference type="InterPro" id="IPR002429">
    <property type="entry name" value="CcO_II-like_C"/>
</dbReference>
<keyword evidence="12 18" id="KW-0249">Electron transport</keyword>
<protein>
    <recommendedName>
        <fullName evidence="4 18">Cytochrome c oxidase subunit 2</fullName>
    </recommendedName>
</protein>
<comment type="catalytic activity">
    <reaction evidence="17">
        <text>4 Fe(II)-[cytochrome c] + O2 + 8 H(+)(in) = 4 Fe(III)-[cytochrome c] + 2 H2O + 4 H(+)(out)</text>
        <dbReference type="Rhea" id="RHEA:11436"/>
        <dbReference type="Rhea" id="RHEA-COMP:10350"/>
        <dbReference type="Rhea" id="RHEA-COMP:14399"/>
        <dbReference type="ChEBI" id="CHEBI:15377"/>
        <dbReference type="ChEBI" id="CHEBI:15378"/>
        <dbReference type="ChEBI" id="CHEBI:15379"/>
        <dbReference type="ChEBI" id="CHEBI:29033"/>
        <dbReference type="ChEBI" id="CHEBI:29034"/>
        <dbReference type="EC" id="7.1.1.9"/>
    </reaction>
    <physiologicalReaction direction="left-to-right" evidence="17">
        <dbReference type="Rhea" id="RHEA:11437"/>
    </physiologicalReaction>
</comment>
<dbReference type="InterPro" id="IPR045187">
    <property type="entry name" value="CcO_II"/>
</dbReference>